<dbReference type="Proteomes" id="UP000198598">
    <property type="component" value="Unassembled WGS sequence"/>
</dbReference>
<evidence type="ECO:0000313" key="1">
    <source>
        <dbReference type="EMBL" id="SFD79707.1"/>
    </source>
</evidence>
<evidence type="ECO:0000313" key="2">
    <source>
        <dbReference type="Proteomes" id="UP000198598"/>
    </source>
</evidence>
<name>A0A1I1V9P7_9BACT</name>
<dbReference type="OrthoDB" id="960546at2"/>
<dbReference type="EMBL" id="FOLQ01000007">
    <property type="protein sequence ID" value="SFD79707.1"/>
    <property type="molecule type" value="Genomic_DNA"/>
</dbReference>
<protein>
    <submittedName>
        <fullName evidence="1">Uncharacterized protein</fullName>
    </submittedName>
</protein>
<dbReference type="AlphaFoldDB" id="A0A1I1V9P7"/>
<accession>A0A1I1V9P7</accession>
<gene>
    <name evidence="1" type="ORF">SAMN05216167_10795</name>
</gene>
<organism evidence="1 2">
    <name type="scientific">Spirosoma endophyticum</name>
    <dbReference type="NCBI Taxonomy" id="662367"/>
    <lineage>
        <taxon>Bacteria</taxon>
        <taxon>Pseudomonadati</taxon>
        <taxon>Bacteroidota</taxon>
        <taxon>Cytophagia</taxon>
        <taxon>Cytophagales</taxon>
        <taxon>Cytophagaceae</taxon>
        <taxon>Spirosoma</taxon>
    </lineage>
</organism>
<dbReference type="RefSeq" id="WP_093828949.1">
    <property type="nucleotide sequence ID" value="NZ_FOLQ01000007.1"/>
</dbReference>
<dbReference type="STRING" id="662367.SAMN05216167_10795"/>
<sequence length="115" mass="12525">MLGSNILEESMLNDTLTALRDNDRFAVSSAQAIMLIDGWLQALQGDSNLDQLKGQLGELRTALQAAQPDESYIRELLVSLADKTQAVAEDPISEGTWTGGLESLSKILRHLGRKS</sequence>
<reference evidence="1 2" key="1">
    <citation type="submission" date="2016-10" db="EMBL/GenBank/DDBJ databases">
        <authorList>
            <person name="de Groot N.N."/>
        </authorList>
    </citation>
    <scope>NUCLEOTIDE SEQUENCE [LARGE SCALE GENOMIC DNA]</scope>
    <source>
        <strain evidence="1 2">DSM 26130</strain>
    </source>
</reference>
<proteinExistence type="predicted"/>
<keyword evidence="2" id="KW-1185">Reference proteome</keyword>